<protein>
    <submittedName>
        <fullName evidence="2">Uncharacterized protein</fullName>
    </submittedName>
</protein>
<feature type="compositionally biased region" description="Low complexity" evidence="1">
    <location>
        <begin position="13"/>
        <end position="22"/>
    </location>
</feature>
<gene>
    <name evidence="2" type="ORF">S01H1_61114</name>
</gene>
<evidence type="ECO:0000313" key="2">
    <source>
        <dbReference type="EMBL" id="GAG31531.1"/>
    </source>
</evidence>
<feature type="non-terminal residue" evidence="2">
    <location>
        <position position="254"/>
    </location>
</feature>
<sequence length="254" mass="27173">CYPSIKEGYSDAPSPKSSSPPNKKLETLDHVKNESGSGSSAENDPQKITCSSGVDWACPTATHNPKTADEKGILFLYPEVNGFNVQDFGGFPDGPTVAANFKGIAVIANHASKNFAAQWSDPKVLALAKAAGNIPIYKWMAYYFGNDSWACECAGPRGKALLPGGATNPNYWPGGCCTYYEKPKEHCGLPVLAGRQWSCMACSQKVLAKISSDVCTYNLNGILFDDEVGDATCIVQAMENAQENISTPCGRLQL</sequence>
<proteinExistence type="predicted"/>
<evidence type="ECO:0000256" key="1">
    <source>
        <dbReference type="SAM" id="MobiDB-lite"/>
    </source>
</evidence>
<dbReference type="EMBL" id="BARS01040057">
    <property type="protein sequence ID" value="GAG31531.1"/>
    <property type="molecule type" value="Genomic_DNA"/>
</dbReference>
<accession>X0Y3V9</accession>
<feature type="region of interest" description="Disordered" evidence="1">
    <location>
        <begin position="1"/>
        <end position="46"/>
    </location>
</feature>
<feature type="non-terminal residue" evidence="2">
    <location>
        <position position="1"/>
    </location>
</feature>
<feature type="compositionally biased region" description="Polar residues" evidence="1">
    <location>
        <begin position="34"/>
        <end position="46"/>
    </location>
</feature>
<feature type="compositionally biased region" description="Basic and acidic residues" evidence="1">
    <location>
        <begin position="23"/>
        <end position="33"/>
    </location>
</feature>
<dbReference type="AlphaFoldDB" id="X0Y3V9"/>
<organism evidence="2">
    <name type="scientific">marine sediment metagenome</name>
    <dbReference type="NCBI Taxonomy" id="412755"/>
    <lineage>
        <taxon>unclassified sequences</taxon>
        <taxon>metagenomes</taxon>
        <taxon>ecological metagenomes</taxon>
    </lineage>
</organism>
<reference evidence="2" key="1">
    <citation type="journal article" date="2014" name="Front. Microbiol.">
        <title>High frequency of phylogenetically diverse reductive dehalogenase-homologous genes in deep subseafloor sedimentary metagenomes.</title>
        <authorList>
            <person name="Kawai M."/>
            <person name="Futagami T."/>
            <person name="Toyoda A."/>
            <person name="Takaki Y."/>
            <person name="Nishi S."/>
            <person name="Hori S."/>
            <person name="Arai W."/>
            <person name="Tsubouchi T."/>
            <person name="Morono Y."/>
            <person name="Uchiyama I."/>
            <person name="Ito T."/>
            <person name="Fujiyama A."/>
            <person name="Inagaki F."/>
            <person name="Takami H."/>
        </authorList>
    </citation>
    <scope>NUCLEOTIDE SEQUENCE</scope>
    <source>
        <strain evidence="2">Expedition CK06-06</strain>
    </source>
</reference>
<name>X0Y3V9_9ZZZZ</name>
<comment type="caution">
    <text evidence="2">The sequence shown here is derived from an EMBL/GenBank/DDBJ whole genome shotgun (WGS) entry which is preliminary data.</text>
</comment>